<proteinExistence type="predicted"/>
<dbReference type="RefSeq" id="XP_022493513.1">
    <property type="nucleotide sequence ID" value="XM_022626638.1"/>
</dbReference>
<accession>A0A1F5LY41</accession>
<dbReference type="AlphaFoldDB" id="A0A1F5LY41"/>
<evidence type="ECO:0000313" key="1">
    <source>
        <dbReference type="EMBL" id="OGE58090.1"/>
    </source>
</evidence>
<reference evidence="1 2" key="1">
    <citation type="journal article" date="2016" name="Sci. Rep.">
        <title>Penicillium arizonense, a new, genome sequenced fungal species, reveals a high chemical diversity in secreted metabolites.</title>
        <authorList>
            <person name="Grijseels S."/>
            <person name="Nielsen J.C."/>
            <person name="Randelovic M."/>
            <person name="Nielsen J."/>
            <person name="Nielsen K.F."/>
            <person name="Workman M."/>
            <person name="Frisvad J.C."/>
        </authorList>
    </citation>
    <scope>NUCLEOTIDE SEQUENCE [LARGE SCALE GENOMIC DNA]</scope>
    <source>
        <strain evidence="1 2">CBS 141311</strain>
    </source>
</reference>
<organism evidence="1 2">
    <name type="scientific">Penicillium arizonense</name>
    <dbReference type="NCBI Taxonomy" id="1835702"/>
    <lineage>
        <taxon>Eukaryota</taxon>
        <taxon>Fungi</taxon>
        <taxon>Dikarya</taxon>
        <taxon>Ascomycota</taxon>
        <taxon>Pezizomycotina</taxon>
        <taxon>Eurotiomycetes</taxon>
        <taxon>Eurotiomycetidae</taxon>
        <taxon>Eurotiales</taxon>
        <taxon>Aspergillaceae</taxon>
        <taxon>Penicillium</taxon>
    </lineage>
</organism>
<dbReference type="EMBL" id="LXJU01000001">
    <property type="protein sequence ID" value="OGE58090.1"/>
    <property type="molecule type" value="Genomic_DNA"/>
</dbReference>
<name>A0A1F5LY41_PENAI</name>
<protein>
    <submittedName>
        <fullName evidence="1">Uncharacterized protein</fullName>
    </submittedName>
</protein>
<comment type="caution">
    <text evidence="1">The sequence shown here is derived from an EMBL/GenBank/DDBJ whole genome shotgun (WGS) entry which is preliminary data.</text>
</comment>
<gene>
    <name evidence="1" type="ORF">PENARI_c001G06380</name>
</gene>
<keyword evidence="2" id="KW-1185">Reference proteome</keyword>
<sequence length="69" mass="7891">MTESSFLPTEGFGHIQEAALVAHRRFDKCKFDQPRGRSRNSAVPRHIWTCVDDIDRTPGRFAAFLKAED</sequence>
<dbReference type="Proteomes" id="UP000177622">
    <property type="component" value="Unassembled WGS sequence"/>
</dbReference>
<dbReference type="GeneID" id="34571372"/>
<evidence type="ECO:0000313" key="2">
    <source>
        <dbReference type="Proteomes" id="UP000177622"/>
    </source>
</evidence>